<comment type="caution">
    <text evidence="6">The sequence shown here is derived from an EMBL/GenBank/DDBJ whole genome shotgun (WGS) entry which is preliminary data.</text>
</comment>
<dbReference type="GeneID" id="93711746"/>
<protein>
    <submittedName>
        <fullName evidence="6">ABC-2 type transport system ATP-binding protein</fullName>
    </submittedName>
</protein>
<feature type="domain" description="ABC transporter" evidence="5">
    <location>
        <begin position="5"/>
        <end position="235"/>
    </location>
</feature>
<evidence type="ECO:0000259" key="5">
    <source>
        <dbReference type="PROSITE" id="PS50893"/>
    </source>
</evidence>
<keyword evidence="4 6" id="KW-0067">ATP-binding</keyword>
<dbReference type="EMBL" id="FOXX01000007">
    <property type="protein sequence ID" value="SFQ73483.1"/>
    <property type="molecule type" value="Genomic_DNA"/>
</dbReference>
<dbReference type="InterPro" id="IPR003593">
    <property type="entry name" value="AAA+_ATPase"/>
</dbReference>
<keyword evidence="2" id="KW-0813">Transport</keyword>
<dbReference type="SUPFAM" id="SSF52540">
    <property type="entry name" value="P-loop containing nucleoside triphosphate hydrolases"/>
    <property type="match status" value="1"/>
</dbReference>
<dbReference type="PANTHER" id="PTHR43335">
    <property type="entry name" value="ABC TRANSPORTER, ATP-BINDING PROTEIN"/>
    <property type="match status" value="1"/>
</dbReference>
<dbReference type="InterPro" id="IPR003439">
    <property type="entry name" value="ABC_transporter-like_ATP-bd"/>
</dbReference>
<dbReference type="PROSITE" id="PS50893">
    <property type="entry name" value="ABC_TRANSPORTER_2"/>
    <property type="match status" value="1"/>
</dbReference>
<comment type="similarity">
    <text evidence="1">Belongs to the ABC transporter superfamily.</text>
</comment>
<gene>
    <name evidence="6" type="ORF">SAMN02745910_03128</name>
</gene>
<dbReference type="PANTHER" id="PTHR43335:SF4">
    <property type="entry name" value="ABC TRANSPORTER, ATP-BINDING PROTEIN"/>
    <property type="match status" value="1"/>
</dbReference>
<evidence type="ECO:0000256" key="3">
    <source>
        <dbReference type="ARBA" id="ARBA00022741"/>
    </source>
</evidence>
<dbReference type="Pfam" id="PF00005">
    <property type="entry name" value="ABC_tran"/>
    <property type="match status" value="1"/>
</dbReference>
<evidence type="ECO:0000256" key="1">
    <source>
        <dbReference type="ARBA" id="ARBA00005417"/>
    </source>
</evidence>
<name>A0A1I6AXX4_9BACI</name>
<accession>A0A1I6AXX4</accession>
<evidence type="ECO:0000313" key="7">
    <source>
        <dbReference type="Proteomes" id="UP000182762"/>
    </source>
</evidence>
<reference evidence="6 7" key="1">
    <citation type="submission" date="2016-10" db="EMBL/GenBank/DDBJ databases">
        <authorList>
            <person name="Varghese N."/>
            <person name="Submissions S."/>
        </authorList>
    </citation>
    <scope>NUCLEOTIDE SEQUENCE [LARGE SCALE GENOMIC DNA]</scope>
    <source>
        <strain evidence="6 7">DSM 13796</strain>
    </source>
</reference>
<dbReference type="GO" id="GO:0005524">
    <property type="term" value="F:ATP binding"/>
    <property type="evidence" value="ECO:0007669"/>
    <property type="project" value="UniProtKB-KW"/>
</dbReference>
<organism evidence="6 7">
    <name type="scientific">Priestia endophytica DSM 13796</name>
    <dbReference type="NCBI Taxonomy" id="1121089"/>
    <lineage>
        <taxon>Bacteria</taxon>
        <taxon>Bacillati</taxon>
        <taxon>Bacillota</taxon>
        <taxon>Bacilli</taxon>
        <taxon>Bacillales</taxon>
        <taxon>Bacillaceae</taxon>
        <taxon>Priestia</taxon>
    </lineage>
</organism>
<evidence type="ECO:0000256" key="2">
    <source>
        <dbReference type="ARBA" id="ARBA00022448"/>
    </source>
</evidence>
<proteinExistence type="inferred from homology"/>
<evidence type="ECO:0000256" key="4">
    <source>
        <dbReference type="ARBA" id="ARBA00022840"/>
    </source>
</evidence>
<sequence length="308" mass="35089">MVDILKAEHINVSLKDKQILKDIDLSFEKGKIYGLLGPNGAGKTTLLKVLLGIFPPTSGEVLFNESNLYKNPKRDVRNSIGSIIEFPGFYDNLTLYENIVLHLKYVKKKLSKQEIYSILNTVGLYEHRDKLFSQTSLGMKQRLGIARAIAHNPSLLLLDEPTNGLDPQGIKEVREMLLKEVRDKGVTAIVSSHLLSEINLMADELIIMNDGEVIFESQFMKNDQEVFLYKMPKHISFHKDIEEQITNYRVTSNGDTHEFIATLPPDQLRDILKQNGHSVEEIEAYTLSLEDLYLKLITKEKKNEFISA</sequence>
<dbReference type="RefSeq" id="WP_061803385.1">
    <property type="nucleotide sequence ID" value="NZ_FOXX01000007.1"/>
</dbReference>
<evidence type="ECO:0000313" key="6">
    <source>
        <dbReference type="EMBL" id="SFQ73483.1"/>
    </source>
</evidence>
<dbReference type="InterPro" id="IPR027417">
    <property type="entry name" value="P-loop_NTPase"/>
</dbReference>
<dbReference type="SMART" id="SM00382">
    <property type="entry name" value="AAA"/>
    <property type="match status" value="1"/>
</dbReference>
<dbReference type="Proteomes" id="UP000182762">
    <property type="component" value="Unassembled WGS sequence"/>
</dbReference>
<keyword evidence="7" id="KW-1185">Reference proteome</keyword>
<dbReference type="Gene3D" id="3.40.50.300">
    <property type="entry name" value="P-loop containing nucleotide triphosphate hydrolases"/>
    <property type="match status" value="1"/>
</dbReference>
<keyword evidence="3" id="KW-0547">Nucleotide-binding</keyword>